<evidence type="ECO:0000313" key="1">
    <source>
        <dbReference type="EMBL" id="RFS86992.1"/>
    </source>
</evidence>
<dbReference type="Proteomes" id="UP000262882">
    <property type="component" value="Unassembled WGS sequence"/>
</dbReference>
<keyword evidence="2" id="KW-1185">Reference proteome</keyword>
<gene>
    <name evidence="1" type="ORF">D0T12_01670</name>
</gene>
<name>A0A372GPB1_9ACTN</name>
<protein>
    <submittedName>
        <fullName evidence="1">Uncharacterized protein</fullName>
    </submittedName>
</protein>
<accession>A0A372GPB1</accession>
<reference evidence="1 2" key="1">
    <citation type="submission" date="2018-08" db="EMBL/GenBank/DDBJ databases">
        <title>Actinomadura spongicola sp. nov., isolated from marine sponge Leucetta chagosensis.</title>
        <authorList>
            <person name="Li L."/>
            <person name="Lin H.W."/>
        </authorList>
    </citation>
    <scope>NUCLEOTIDE SEQUENCE [LARGE SCALE GENOMIC DNA]</scope>
    <source>
        <strain evidence="1 2">LHW52907</strain>
    </source>
</reference>
<dbReference type="EMBL" id="QVNQ01000001">
    <property type="protein sequence ID" value="RFS86992.1"/>
    <property type="molecule type" value="Genomic_DNA"/>
</dbReference>
<organism evidence="1 2">
    <name type="scientific">Actinomadura spongiicola</name>
    <dbReference type="NCBI Taxonomy" id="2303421"/>
    <lineage>
        <taxon>Bacteria</taxon>
        <taxon>Bacillati</taxon>
        <taxon>Actinomycetota</taxon>
        <taxon>Actinomycetes</taxon>
        <taxon>Streptosporangiales</taxon>
        <taxon>Thermomonosporaceae</taxon>
        <taxon>Actinomadura</taxon>
    </lineage>
</organism>
<evidence type="ECO:0000313" key="2">
    <source>
        <dbReference type="Proteomes" id="UP000262882"/>
    </source>
</evidence>
<comment type="caution">
    <text evidence="1">The sequence shown here is derived from an EMBL/GenBank/DDBJ whole genome shotgun (WGS) entry which is preliminary data.</text>
</comment>
<sequence length="138" mass="15275">MRFDVTLPAGADVRVASDLRSHLLKSGAEAVEPVRVRHTPSRGRPGEAERPAELVEIAGLAVSFAGDLMQAIDVLGSWLGYRRNAGTDDDEERQVTSIRLEIDGDVIEITNPLLEHERALVELFVRRHGGRVSWTERP</sequence>
<dbReference type="AlphaFoldDB" id="A0A372GPB1"/>
<proteinExistence type="predicted"/>